<evidence type="ECO:0000313" key="2">
    <source>
        <dbReference type="EMBL" id="KAG2096493.1"/>
    </source>
</evidence>
<proteinExistence type="predicted"/>
<organism evidence="2 3">
    <name type="scientific">Suillus discolor</name>
    <dbReference type="NCBI Taxonomy" id="1912936"/>
    <lineage>
        <taxon>Eukaryota</taxon>
        <taxon>Fungi</taxon>
        <taxon>Dikarya</taxon>
        <taxon>Basidiomycota</taxon>
        <taxon>Agaricomycotina</taxon>
        <taxon>Agaricomycetes</taxon>
        <taxon>Agaricomycetidae</taxon>
        <taxon>Boletales</taxon>
        <taxon>Suillineae</taxon>
        <taxon>Suillaceae</taxon>
        <taxon>Suillus</taxon>
    </lineage>
</organism>
<accession>A0A9P7EXF8</accession>
<dbReference type="OrthoDB" id="2693510at2759"/>
<sequence>MSNSNQLTDSSPVPPDTTSVAPGLSSVQPPNKVRRFLSKVKDGVTKHIPVSRATELYWDLAEIINKRSKNLRTRDPVQDTSAVVQQGADSQSVNKALQDAGHGADQMNQIWGHARPVLSAGENGPAALDDVDSIETTYLQPLRTFDTVIGTIAGVCSLSSSLELD</sequence>
<dbReference type="Proteomes" id="UP000823399">
    <property type="component" value="Unassembled WGS sequence"/>
</dbReference>
<reference evidence="2" key="1">
    <citation type="journal article" date="2020" name="New Phytol.">
        <title>Comparative genomics reveals dynamic genome evolution in host specialist ectomycorrhizal fungi.</title>
        <authorList>
            <person name="Lofgren L.A."/>
            <person name="Nguyen N.H."/>
            <person name="Vilgalys R."/>
            <person name="Ruytinx J."/>
            <person name="Liao H.L."/>
            <person name="Branco S."/>
            <person name="Kuo A."/>
            <person name="LaButti K."/>
            <person name="Lipzen A."/>
            <person name="Andreopoulos W."/>
            <person name="Pangilinan J."/>
            <person name="Riley R."/>
            <person name="Hundley H."/>
            <person name="Na H."/>
            <person name="Barry K."/>
            <person name="Grigoriev I.V."/>
            <person name="Stajich J.E."/>
            <person name="Kennedy P.G."/>
        </authorList>
    </citation>
    <scope>NUCLEOTIDE SEQUENCE</scope>
    <source>
        <strain evidence="2">FC423</strain>
    </source>
</reference>
<dbReference type="GeneID" id="64696389"/>
<evidence type="ECO:0000256" key="1">
    <source>
        <dbReference type="SAM" id="MobiDB-lite"/>
    </source>
</evidence>
<protein>
    <submittedName>
        <fullName evidence="2">Uncharacterized protein</fullName>
    </submittedName>
</protein>
<comment type="caution">
    <text evidence="2">The sequence shown here is derived from an EMBL/GenBank/DDBJ whole genome shotgun (WGS) entry which is preliminary data.</text>
</comment>
<dbReference type="EMBL" id="JABBWM010000069">
    <property type="protein sequence ID" value="KAG2096493.1"/>
    <property type="molecule type" value="Genomic_DNA"/>
</dbReference>
<feature type="region of interest" description="Disordered" evidence="1">
    <location>
        <begin position="1"/>
        <end position="29"/>
    </location>
</feature>
<evidence type="ECO:0000313" key="3">
    <source>
        <dbReference type="Proteomes" id="UP000823399"/>
    </source>
</evidence>
<dbReference type="RefSeq" id="XP_041288216.1">
    <property type="nucleotide sequence ID" value="XM_041434130.1"/>
</dbReference>
<gene>
    <name evidence="2" type="ORF">F5147DRAFT_656571</name>
</gene>
<keyword evidence="3" id="KW-1185">Reference proteome</keyword>
<dbReference type="AlphaFoldDB" id="A0A9P7EXF8"/>
<name>A0A9P7EXF8_9AGAM</name>